<accession>A0A0G1N306</accession>
<feature type="transmembrane region" description="Helical" evidence="1">
    <location>
        <begin position="44"/>
        <end position="67"/>
    </location>
</feature>
<proteinExistence type="predicted"/>
<dbReference type="EMBL" id="LCLJ01000013">
    <property type="protein sequence ID" value="KKU14991.1"/>
    <property type="molecule type" value="Genomic_DNA"/>
</dbReference>
<dbReference type="Proteomes" id="UP000034727">
    <property type="component" value="Unassembled WGS sequence"/>
</dbReference>
<feature type="transmembrane region" description="Helical" evidence="1">
    <location>
        <begin position="148"/>
        <end position="168"/>
    </location>
</feature>
<keyword evidence="1" id="KW-0472">Membrane</keyword>
<feature type="transmembrane region" description="Helical" evidence="1">
    <location>
        <begin position="123"/>
        <end position="142"/>
    </location>
</feature>
<evidence type="ECO:0000256" key="1">
    <source>
        <dbReference type="SAM" id="Phobius"/>
    </source>
</evidence>
<dbReference type="AlphaFoldDB" id="A0A0G1N306"/>
<protein>
    <submittedName>
        <fullName evidence="2">Uncharacterized protein</fullName>
    </submittedName>
</protein>
<keyword evidence="1" id="KW-0812">Transmembrane</keyword>
<feature type="transmembrane region" description="Helical" evidence="1">
    <location>
        <begin position="87"/>
        <end position="111"/>
    </location>
</feature>
<reference evidence="2 3" key="1">
    <citation type="journal article" date="2015" name="Nature">
        <title>rRNA introns, odd ribosomes, and small enigmatic genomes across a large radiation of phyla.</title>
        <authorList>
            <person name="Brown C.T."/>
            <person name="Hug L.A."/>
            <person name="Thomas B.C."/>
            <person name="Sharon I."/>
            <person name="Castelle C.J."/>
            <person name="Singh A."/>
            <person name="Wilkins M.J."/>
            <person name="Williams K.H."/>
            <person name="Banfield J.F."/>
        </authorList>
    </citation>
    <scope>NUCLEOTIDE SEQUENCE [LARGE SCALE GENOMIC DNA]</scope>
</reference>
<sequence length="200" mass="23039">MLRGIVPVFSFALLAALFFVQVFLHKKESVERRDALIERAAKIVFVLGLAAVLGYYFFLVAAQYSTWKNSNPPLSFLVPPYRSIGYVFYYHFTRFLLYYLPSFVVSAAIFISAKYGNKRFGEHFFESGEPYLAAVPLFLLGYPEWNYLWIPYFLAVLGTVFAVSLFRIIAAKRQERFSPYFLWLPVAIIGIIVSETSVLF</sequence>
<comment type="caution">
    <text evidence="2">The sequence shown here is derived from an EMBL/GenBank/DDBJ whole genome shotgun (WGS) entry which is preliminary data.</text>
</comment>
<evidence type="ECO:0000313" key="3">
    <source>
        <dbReference type="Proteomes" id="UP000034727"/>
    </source>
</evidence>
<organism evidence="2 3">
    <name type="scientific">Candidatus Jorgensenbacteria bacterium GW2011_GWA2_45_9</name>
    <dbReference type="NCBI Taxonomy" id="1618663"/>
    <lineage>
        <taxon>Bacteria</taxon>
        <taxon>Candidatus Joergenseniibacteriota</taxon>
    </lineage>
</organism>
<feature type="transmembrane region" description="Helical" evidence="1">
    <location>
        <begin position="6"/>
        <end position="24"/>
    </location>
</feature>
<keyword evidence="1" id="KW-1133">Transmembrane helix</keyword>
<feature type="transmembrane region" description="Helical" evidence="1">
    <location>
        <begin position="180"/>
        <end position="199"/>
    </location>
</feature>
<name>A0A0G1N306_9BACT</name>
<gene>
    <name evidence="2" type="ORF">UX22_C0013G0002</name>
</gene>
<evidence type="ECO:0000313" key="2">
    <source>
        <dbReference type="EMBL" id="KKU14991.1"/>
    </source>
</evidence>